<evidence type="ECO:0000256" key="5">
    <source>
        <dbReference type="ARBA" id="ARBA00022764"/>
    </source>
</evidence>
<comment type="caution">
    <text evidence="9">The sequence shown here is derived from an EMBL/GenBank/DDBJ whole genome shotgun (WGS) entry which is preliminary data.</text>
</comment>
<dbReference type="EMBL" id="JAUOPB010000001">
    <property type="protein sequence ID" value="MDO6420973.1"/>
    <property type="molecule type" value="Genomic_DNA"/>
</dbReference>
<dbReference type="PANTHER" id="PTHR36307:SF1">
    <property type="entry name" value="FLAGELLA BASAL BODY P-RING FORMATION PROTEIN FLGA"/>
    <property type="match status" value="1"/>
</dbReference>
<evidence type="ECO:0000256" key="2">
    <source>
        <dbReference type="ARBA" id="ARBA00010474"/>
    </source>
</evidence>
<accession>A0AAW7X303</accession>
<evidence type="ECO:0000256" key="1">
    <source>
        <dbReference type="ARBA" id="ARBA00004418"/>
    </source>
</evidence>
<dbReference type="Proteomes" id="UP001169760">
    <property type="component" value="Unassembled WGS sequence"/>
</dbReference>
<comment type="similarity">
    <text evidence="2 7">Belongs to the FlgA family.</text>
</comment>
<organism evidence="9 10">
    <name type="scientific">Saccharophagus degradans</name>
    <dbReference type="NCBI Taxonomy" id="86304"/>
    <lineage>
        <taxon>Bacteria</taxon>
        <taxon>Pseudomonadati</taxon>
        <taxon>Pseudomonadota</taxon>
        <taxon>Gammaproteobacteria</taxon>
        <taxon>Cellvibrionales</taxon>
        <taxon>Cellvibrionaceae</taxon>
        <taxon>Saccharophagus</taxon>
    </lineage>
</organism>
<comment type="subcellular location">
    <subcellularLocation>
        <location evidence="1 7">Periplasm</location>
    </subcellularLocation>
</comment>
<evidence type="ECO:0000259" key="8">
    <source>
        <dbReference type="SMART" id="SM00858"/>
    </source>
</evidence>
<keyword evidence="7" id="KW-1005">Bacterial flagellum biogenesis</keyword>
<keyword evidence="9" id="KW-0969">Cilium</keyword>
<sequence length="243" mass="26670">MMRNRSFLLVFISLTLLVANKAASAEIEYMTTQELRQQIDLFARNHFSGVYTDKILDKDLKIDVGNLDSRLRLARCGQPLEMNVNTPSHMTANATIKTTCAGPHRWSIYVPVDIEVYSEIVVASRTLRRGATISEADLNVQVINIARYGSGHVQDAQRIIGQELTRSVNAGEAIKLSHVRPAQVVSKGDTVVIEVRGNMIAVAVNGEALENGHVGKQIRVRNNQSKRVVDGVVSGPGRVSISI</sequence>
<evidence type="ECO:0000313" key="10">
    <source>
        <dbReference type="Proteomes" id="UP001169760"/>
    </source>
</evidence>
<evidence type="ECO:0000256" key="4">
    <source>
        <dbReference type="ARBA" id="ARBA00022729"/>
    </source>
</evidence>
<evidence type="ECO:0000256" key="3">
    <source>
        <dbReference type="ARBA" id="ARBA00014754"/>
    </source>
</evidence>
<dbReference type="InterPro" id="IPR039246">
    <property type="entry name" value="Flagellar_FlgA"/>
</dbReference>
<evidence type="ECO:0000256" key="7">
    <source>
        <dbReference type="RuleBase" id="RU362063"/>
    </source>
</evidence>
<reference evidence="9" key="1">
    <citation type="submission" date="2023-07" db="EMBL/GenBank/DDBJ databases">
        <title>Genome content predicts the carbon catabolic preferences of heterotrophic bacteria.</title>
        <authorList>
            <person name="Gralka M."/>
        </authorList>
    </citation>
    <scope>NUCLEOTIDE SEQUENCE</scope>
    <source>
        <strain evidence="9">I3M17_2</strain>
    </source>
</reference>
<dbReference type="PANTHER" id="PTHR36307">
    <property type="entry name" value="FLAGELLA BASAL BODY P-RING FORMATION PROTEIN FLGA"/>
    <property type="match status" value="1"/>
</dbReference>
<dbReference type="InterPro" id="IPR017585">
    <property type="entry name" value="SAF_FlgA"/>
</dbReference>
<feature type="chain" id="PRO_5043088539" description="Flagella basal body P-ring formation protein FlgA" evidence="7">
    <location>
        <begin position="26"/>
        <end position="243"/>
    </location>
</feature>
<dbReference type="RefSeq" id="WP_216064243.1">
    <property type="nucleotide sequence ID" value="NZ_CP123764.1"/>
</dbReference>
<evidence type="ECO:0000256" key="6">
    <source>
        <dbReference type="ARBA" id="ARBA00025643"/>
    </source>
</evidence>
<comment type="function">
    <text evidence="6 7">Involved in the assembly process of the P-ring formation. It may associate with FlgF on the rod constituting a structure essential for the P-ring assembly or may act as a modulator protein for the P-ring assembly.</text>
</comment>
<evidence type="ECO:0000313" key="9">
    <source>
        <dbReference type="EMBL" id="MDO6420973.1"/>
    </source>
</evidence>
<keyword evidence="5 7" id="KW-0574">Periplasm</keyword>
<gene>
    <name evidence="9" type="primary">flgA</name>
    <name evidence="9" type="ORF">Q4521_00660</name>
</gene>
<keyword evidence="9" id="KW-0966">Cell projection</keyword>
<dbReference type="Pfam" id="PF13144">
    <property type="entry name" value="ChapFlgA"/>
    <property type="match status" value="1"/>
</dbReference>
<feature type="signal peptide" evidence="7">
    <location>
        <begin position="1"/>
        <end position="25"/>
    </location>
</feature>
<dbReference type="GO" id="GO:0044780">
    <property type="term" value="P:bacterial-type flagellum assembly"/>
    <property type="evidence" value="ECO:0007669"/>
    <property type="project" value="InterPro"/>
</dbReference>
<dbReference type="InterPro" id="IPR013974">
    <property type="entry name" value="SAF"/>
</dbReference>
<keyword evidence="4 7" id="KW-0732">Signal</keyword>
<dbReference type="CDD" id="cd11614">
    <property type="entry name" value="SAF_CpaB_FlgA_like"/>
    <property type="match status" value="1"/>
</dbReference>
<dbReference type="GO" id="GO:0042597">
    <property type="term" value="C:periplasmic space"/>
    <property type="evidence" value="ECO:0007669"/>
    <property type="project" value="UniProtKB-SubCell"/>
</dbReference>
<name>A0AAW7X303_9GAMM</name>
<keyword evidence="9" id="KW-0282">Flagellum</keyword>
<proteinExistence type="inferred from homology"/>
<dbReference type="SMART" id="SM00858">
    <property type="entry name" value="SAF"/>
    <property type="match status" value="1"/>
</dbReference>
<protein>
    <recommendedName>
        <fullName evidence="3 7">Flagella basal body P-ring formation protein FlgA</fullName>
    </recommendedName>
</protein>
<feature type="domain" description="SAF" evidence="8">
    <location>
        <begin position="118"/>
        <end position="180"/>
    </location>
</feature>
<dbReference type="AlphaFoldDB" id="A0AAW7X303"/>
<dbReference type="Pfam" id="PF17656">
    <property type="entry name" value="ChapFlgA_N"/>
    <property type="match status" value="1"/>
</dbReference>
<dbReference type="InterPro" id="IPR041231">
    <property type="entry name" value="FlgA_N"/>
</dbReference>
<dbReference type="NCBIfam" id="TIGR03170">
    <property type="entry name" value="flgA_cterm"/>
    <property type="match status" value="1"/>
</dbReference>